<name>A0A401UKD8_9CLOT</name>
<organism evidence="2 3">
    <name type="scientific">Clostridium tagluense</name>
    <dbReference type="NCBI Taxonomy" id="360422"/>
    <lineage>
        <taxon>Bacteria</taxon>
        <taxon>Bacillati</taxon>
        <taxon>Bacillota</taxon>
        <taxon>Clostridia</taxon>
        <taxon>Eubacteriales</taxon>
        <taxon>Clostridiaceae</taxon>
        <taxon>Clostridium</taxon>
    </lineage>
</organism>
<dbReference type="SUPFAM" id="SSF55073">
    <property type="entry name" value="Nucleotide cyclase"/>
    <property type="match status" value="1"/>
</dbReference>
<dbReference type="Pfam" id="PF00990">
    <property type="entry name" value="GGDEF"/>
    <property type="match status" value="1"/>
</dbReference>
<dbReference type="OrthoDB" id="9805474at2"/>
<dbReference type="RefSeq" id="WP_124999972.1">
    <property type="nucleotide sequence ID" value="NZ_BHYK01000007.1"/>
</dbReference>
<dbReference type="InterPro" id="IPR050469">
    <property type="entry name" value="Diguanylate_Cyclase"/>
</dbReference>
<dbReference type="SMART" id="SM00267">
    <property type="entry name" value="GGDEF"/>
    <property type="match status" value="1"/>
</dbReference>
<evidence type="ECO:0000313" key="3">
    <source>
        <dbReference type="Proteomes" id="UP000287872"/>
    </source>
</evidence>
<proteinExistence type="predicted"/>
<accession>A0A401UKD8</accession>
<sequence>MEYKDISKERLIEIIEAKDKIIQELQSLKTELQYQAYMDSVTGVLNRRAGLEILDATIYDAARQGENFIICFFDIDNFKKINDTFGHSEGDKILTETSNILRANIRKTDTVFRIGGDEFVIIFPNTTLEVAKTICSRICMKIDELKQEDKSNHMLGLSYGFSEYNSKNKISAGELIREADEGMYVSKRLKK</sequence>
<dbReference type="InterPro" id="IPR029787">
    <property type="entry name" value="Nucleotide_cyclase"/>
</dbReference>
<protein>
    <submittedName>
        <fullName evidence="2">GGDEF domain-containing protein</fullName>
    </submittedName>
</protein>
<dbReference type="PANTHER" id="PTHR45138">
    <property type="entry name" value="REGULATORY COMPONENTS OF SENSORY TRANSDUCTION SYSTEM"/>
    <property type="match status" value="1"/>
</dbReference>
<reference evidence="2 3" key="1">
    <citation type="submission" date="2018-11" db="EMBL/GenBank/DDBJ databases">
        <title>Genome sequencing and assembly of Clostridium tagluense strain A121.</title>
        <authorList>
            <person name="Murakami T."/>
            <person name="Segawa T."/>
            <person name="Shcherbakova V.A."/>
            <person name="Mori H."/>
            <person name="Yoshimura Y."/>
        </authorList>
    </citation>
    <scope>NUCLEOTIDE SEQUENCE [LARGE SCALE GENOMIC DNA]</scope>
    <source>
        <strain evidence="2 3">A121</strain>
    </source>
</reference>
<comment type="caution">
    <text evidence="2">The sequence shown here is derived from an EMBL/GenBank/DDBJ whole genome shotgun (WGS) entry which is preliminary data.</text>
</comment>
<dbReference type="PANTHER" id="PTHR45138:SF9">
    <property type="entry name" value="DIGUANYLATE CYCLASE DGCM-RELATED"/>
    <property type="match status" value="1"/>
</dbReference>
<evidence type="ECO:0000259" key="1">
    <source>
        <dbReference type="PROSITE" id="PS50887"/>
    </source>
</evidence>
<dbReference type="Proteomes" id="UP000287872">
    <property type="component" value="Unassembled WGS sequence"/>
</dbReference>
<dbReference type="CDD" id="cd01949">
    <property type="entry name" value="GGDEF"/>
    <property type="match status" value="1"/>
</dbReference>
<dbReference type="GO" id="GO:0005886">
    <property type="term" value="C:plasma membrane"/>
    <property type="evidence" value="ECO:0007669"/>
    <property type="project" value="TreeGrafter"/>
</dbReference>
<dbReference type="FunFam" id="3.30.70.270:FF:000001">
    <property type="entry name" value="Diguanylate cyclase domain protein"/>
    <property type="match status" value="1"/>
</dbReference>
<dbReference type="PROSITE" id="PS50887">
    <property type="entry name" value="GGDEF"/>
    <property type="match status" value="1"/>
</dbReference>
<dbReference type="NCBIfam" id="TIGR00254">
    <property type="entry name" value="GGDEF"/>
    <property type="match status" value="1"/>
</dbReference>
<keyword evidence="3" id="KW-1185">Reference proteome</keyword>
<feature type="domain" description="GGDEF" evidence="1">
    <location>
        <begin position="66"/>
        <end position="191"/>
    </location>
</feature>
<evidence type="ECO:0000313" key="2">
    <source>
        <dbReference type="EMBL" id="GCD10017.1"/>
    </source>
</evidence>
<gene>
    <name evidence="2" type="ORF">Ctaglu_16400</name>
</gene>
<dbReference type="InterPro" id="IPR000160">
    <property type="entry name" value="GGDEF_dom"/>
</dbReference>
<dbReference type="GO" id="GO:0052621">
    <property type="term" value="F:diguanylate cyclase activity"/>
    <property type="evidence" value="ECO:0007669"/>
    <property type="project" value="TreeGrafter"/>
</dbReference>
<dbReference type="GO" id="GO:1902201">
    <property type="term" value="P:negative regulation of bacterial-type flagellum-dependent cell motility"/>
    <property type="evidence" value="ECO:0007669"/>
    <property type="project" value="TreeGrafter"/>
</dbReference>
<dbReference type="EMBL" id="BHYK01000007">
    <property type="protein sequence ID" value="GCD10017.1"/>
    <property type="molecule type" value="Genomic_DNA"/>
</dbReference>
<dbReference type="GO" id="GO:0043709">
    <property type="term" value="P:cell adhesion involved in single-species biofilm formation"/>
    <property type="evidence" value="ECO:0007669"/>
    <property type="project" value="TreeGrafter"/>
</dbReference>
<dbReference type="InterPro" id="IPR043128">
    <property type="entry name" value="Rev_trsase/Diguanyl_cyclase"/>
</dbReference>
<dbReference type="Gene3D" id="3.30.70.270">
    <property type="match status" value="1"/>
</dbReference>
<dbReference type="AlphaFoldDB" id="A0A401UKD8"/>
<dbReference type="GeneID" id="77241014"/>